<accession>A0A7Y0KBD7</accession>
<evidence type="ECO:0000256" key="1">
    <source>
        <dbReference type="SAM" id="Coils"/>
    </source>
</evidence>
<organism evidence="2 3">
    <name type="scientific">Niallia alba</name>
    <dbReference type="NCBI Taxonomy" id="2729105"/>
    <lineage>
        <taxon>Bacteria</taxon>
        <taxon>Bacillati</taxon>
        <taxon>Bacillota</taxon>
        <taxon>Bacilli</taxon>
        <taxon>Bacillales</taxon>
        <taxon>Bacillaceae</taxon>
        <taxon>Niallia</taxon>
    </lineage>
</organism>
<dbReference type="RefSeq" id="WP_016202972.1">
    <property type="nucleotide sequence ID" value="NZ_JABBPK010000001.1"/>
</dbReference>
<proteinExistence type="predicted"/>
<name>A0A7Y0KBD7_9BACI</name>
<sequence length="146" mass="16631">MEILPIIIAVVAFLFSSIFDNSKKQQAPKQTRPQVPKPVNREVERKQPVMAVPEKTKKVVEKKKPLSELERLQRENASLQKKIKMMEQQRNRGAQVPVLNQVVKGADSEGFFTKENIVQAVVFSEVLASPRSRNPHRASMQSKTKK</sequence>
<dbReference type="Proteomes" id="UP000588491">
    <property type="component" value="Unassembled WGS sequence"/>
</dbReference>
<reference evidence="2 3" key="1">
    <citation type="submission" date="2020-04" db="EMBL/GenBank/DDBJ databases">
        <title>Bacillus sp. UniB3 isolated from commercial digestive syrup.</title>
        <authorList>
            <person name="Thorat V."/>
            <person name="Kirdat K."/>
            <person name="Tiwarekar B."/>
            <person name="Yadav A."/>
        </authorList>
    </citation>
    <scope>NUCLEOTIDE SEQUENCE [LARGE SCALE GENOMIC DNA]</scope>
    <source>
        <strain evidence="2 3">UniB3</strain>
    </source>
</reference>
<keyword evidence="1" id="KW-0175">Coiled coil</keyword>
<dbReference type="AlphaFoldDB" id="A0A7Y0KBD7"/>
<evidence type="ECO:0000313" key="3">
    <source>
        <dbReference type="Proteomes" id="UP000588491"/>
    </source>
</evidence>
<gene>
    <name evidence="2" type="ORF">HHU08_16090</name>
</gene>
<evidence type="ECO:0000313" key="2">
    <source>
        <dbReference type="EMBL" id="NMO78504.1"/>
    </source>
</evidence>
<keyword evidence="3" id="KW-1185">Reference proteome</keyword>
<feature type="coiled-coil region" evidence="1">
    <location>
        <begin position="62"/>
        <end position="92"/>
    </location>
</feature>
<dbReference type="EMBL" id="JABBPK010000001">
    <property type="protein sequence ID" value="NMO78504.1"/>
    <property type="molecule type" value="Genomic_DNA"/>
</dbReference>
<protein>
    <submittedName>
        <fullName evidence="2">Uncharacterized protein</fullName>
    </submittedName>
</protein>
<comment type="caution">
    <text evidence="2">The sequence shown here is derived from an EMBL/GenBank/DDBJ whole genome shotgun (WGS) entry which is preliminary data.</text>
</comment>